<evidence type="ECO:0000313" key="3">
    <source>
        <dbReference type="Proteomes" id="UP000568380"/>
    </source>
</evidence>
<evidence type="ECO:0000256" key="1">
    <source>
        <dbReference type="SAM" id="MobiDB-lite"/>
    </source>
</evidence>
<evidence type="ECO:0000313" key="2">
    <source>
        <dbReference type="EMBL" id="MBB5085020.1"/>
    </source>
</evidence>
<dbReference type="RefSeq" id="WP_184976049.1">
    <property type="nucleotide sequence ID" value="NZ_JACHIN010000029.1"/>
</dbReference>
<name>A0A7W8AF57_9ACTN</name>
<proteinExistence type="predicted"/>
<sequence>MSGFDQGPDVSHADLRGTGAGLGQTGTTWLEAVAELRAGLEGQGDPWGEGPGSMVQAAYLEVTKKALEVCEALGERQVTSGEDVRVMEANYKAAERRVEEEVARVRRLLEGSGPA</sequence>
<protein>
    <recommendedName>
        <fullName evidence="4">PE domain-containing protein</fullName>
    </recommendedName>
</protein>
<keyword evidence="3" id="KW-1185">Reference proteome</keyword>
<dbReference type="AlphaFoldDB" id="A0A7W8AF57"/>
<evidence type="ECO:0008006" key="4">
    <source>
        <dbReference type="Google" id="ProtNLM"/>
    </source>
</evidence>
<feature type="region of interest" description="Disordered" evidence="1">
    <location>
        <begin position="1"/>
        <end position="26"/>
    </location>
</feature>
<comment type="caution">
    <text evidence="2">The sequence shown here is derived from an EMBL/GenBank/DDBJ whole genome shotgun (WGS) entry which is preliminary data.</text>
</comment>
<dbReference type="Proteomes" id="UP000568380">
    <property type="component" value="Unassembled WGS sequence"/>
</dbReference>
<dbReference type="EMBL" id="JACHIN010000029">
    <property type="protein sequence ID" value="MBB5085020.1"/>
    <property type="molecule type" value="Genomic_DNA"/>
</dbReference>
<accession>A0A7W8AF57</accession>
<gene>
    <name evidence="2" type="ORF">HNR40_010531</name>
</gene>
<organism evidence="2 3">
    <name type="scientific">Nonomuraea endophytica</name>
    <dbReference type="NCBI Taxonomy" id="714136"/>
    <lineage>
        <taxon>Bacteria</taxon>
        <taxon>Bacillati</taxon>
        <taxon>Actinomycetota</taxon>
        <taxon>Actinomycetes</taxon>
        <taxon>Streptosporangiales</taxon>
        <taxon>Streptosporangiaceae</taxon>
        <taxon>Nonomuraea</taxon>
    </lineage>
</organism>
<reference evidence="2 3" key="1">
    <citation type="submission" date="2020-08" db="EMBL/GenBank/DDBJ databases">
        <title>Genomic Encyclopedia of Type Strains, Phase IV (KMG-IV): sequencing the most valuable type-strain genomes for metagenomic binning, comparative biology and taxonomic classification.</title>
        <authorList>
            <person name="Goeker M."/>
        </authorList>
    </citation>
    <scope>NUCLEOTIDE SEQUENCE [LARGE SCALE GENOMIC DNA]</scope>
    <source>
        <strain evidence="2 3">DSM 45385</strain>
    </source>
</reference>